<evidence type="ECO:0000256" key="6">
    <source>
        <dbReference type="ARBA" id="ARBA00022490"/>
    </source>
</evidence>
<evidence type="ECO:0000313" key="12">
    <source>
        <dbReference type="Proteomes" id="UP000006790"/>
    </source>
</evidence>
<keyword evidence="9" id="KW-0653">Protein transport</keyword>
<dbReference type="eggNOG" id="KOG0566">
    <property type="taxonomic scope" value="Eukaryota"/>
</dbReference>
<dbReference type="HOGENOM" id="CLU_003016_2_1_1"/>
<feature type="domain" description="SAC" evidence="10">
    <location>
        <begin position="146"/>
        <end position="476"/>
    </location>
</feature>
<keyword evidence="7" id="KW-0254">Endocytosis</keyword>
<evidence type="ECO:0000313" key="11">
    <source>
        <dbReference type="EMBL" id="AET39525.1"/>
    </source>
</evidence>
<evidence type="ECO:0000256" key="2">
    <source>
        <dbReference type="ARBA" id="ARBA00008943"/>
    </source>
</evidence>
<dbReference type="GO" id="GO:0004439">
    <property type="term" value="F:phosphatidylinositol-4,5-bisphosphate 5-phosphatase activity"/>
    <property type="evidence" value="ECO:0007669"/>
    <property type="project" value="UniProtKB-EC"/>
</dbReference>
<dbReference type="GO" id="GO:0006897">
    <property type="term" value="P:endocytosis"/>
    <property type="evidence" value="ECO:0007669"/>
    <property type="project" value="UniProtKB-KW"/>
</dbReference>
<dbReference type="GO" id="GO:0016020">
    <property type="term" value="C:membrane"/>
    <property type="evidence" value="ECO:0007669"/>
    <property type="project" value="EnsemblFungi"/>
</dbReference>
<evidence type="ECO:0000256" key="5">
    <source>
        <dbReference type="ARBA" id="ARBA00022448"/>
    </source>
</evidence>
<dbReference type="GeneID" id="11470111"/>
<evidence type="ECO:0000256" key="7">
    <source>
        <dbReference type="ARBA" id="ARBA00022583"/>
    </source>
</evidence>
<comment type="similarity">
    <text evidence="3">In the central section; belongs to the inositol 1,4,5-trisphosphate 5-phosphatase family.</text>
</comment>
<dbReference type="Proteomes" id="UP000006790">
    <property type="component" value="Chromosome 4"/>
</dbReference>
<organism evidence="11 12">
    <name type="scientific">Eremothecium cymbalariae (strain CBS 270.75 / DBVPG 7215 / KCTC 17166 / NRRL Y-17582)</name>
    <name type="common">Yeast</name>
    <dbReference type="NCBI Taxonomy" id="931890"/>
    <lineage>
        <taxon>Eukaryota</taxon>
        <taxon>Fungi</taxon>
        <taxon>Dikarya</taxon>
        <taxon>Ascomycota</taxon>
        <taxon>Saccharomycotina</taxon>
        <taxon>Saccharomycetes</taxon>
        <taxon>Saccharomycetales</taxon>
        <taxon>Saccharomycetaceae</taxon>
        <taxon>Eremothecium</taxon>
    </lineage>
</organism>
<dbReference type="PROSITE" id="PS50275">
    <property type="entry name" value="SAC"/>
    <property type="match status" value="1"/>
</dbReference>
<dbReference type="PANTHER" id="PTHR11200">
    <property type="entry name" value="INOSITOL 5-PHOSPHATASE"/>
    <property type="match status" value="1"/>
</dbReference>
<dbReference type="EMBL" id="CP002500">
    <property type="protein sequence ID" value="AET39525.1"/>
    <property type="molecule type" value="Genomic_DNA"/>
</dbReference>
<dbReference type="InterPro" id="IPR046985">
    <property type="entry name" value="IP5"/>
</dbReference>
<evidence type="ECO:0000259" key="10">
    <source>
        <dbReference type="PROSITE" id="PS50275"/>
    </source>
</evidence>
<accession>G8JU22</accession>
<proteinExistence type="inferred from homology"/>
<dbReference type="SUPFAM" id="SSF56219">
    <property type="entry name" value="DNase I-like"/>
    <property type="match status" value="1"/>
</dbReference>
<evidence type="ECO:0000256" key="8">
    <source>
        <dbReference type="ARBA" id="ARBA00022801"/>
    </source>
</evidence>
<keyword evidence="5" id="KW-0813">Transport</keyword>
<dbReference type="GO" id="GO:0015031">
    <property type="term" value="P:protein transport"/>
    <property type="evidence" value="ECO:0007669"/>
    <property type="project" value="UniProtKB-KW"/>
</dbReference>
<dbReference type="Pfam" id="PF22669">
    <property type="entry name" value="Exo_endo_phos2"/>
    <property type="match status" value="1"/>
</dbReference>
<dbReference type="Pfam" id="PF02383">
    <property type="entry name" value="Syja_N"/>
    <property type="match status" value="1"/>
</dbReference>
<dbReference type="KEGG" id="erc:Ecym_4486"/>
<dbReference type="InParanoid" id="G8JU22"/>
<comment type="similarity">
    <text evidence="2">Belongs to the synaptojanin family.</text>
</comment>
<name>G8JU22_ERECY</name>
<evidence type="ECO:0000256" key="9">
    <source>
        <dbReference type="ARBA" id="ARBA00022927"/>
    </source>
</evidence>
<dbReference type="InterPro" id="IPR036691">
    <property type="entry name" value="Endo/exonu/phosph_ase_sf"/>
</dbReference>
<keyword evidence="12" id="KW-1185">Reference proteome</keyword>
<dbReference type="FunFam" id="3.60.10.10:FF:000029">
    <property type="entry name" value="Inositol polyphosphate 5-phosphatase"/>
    <property type="match status" value="1"/>
</dbReference>
<dbReference type="RefSeq" id="XP_003646342.1">
    <property type="nucleotide sequence ID" value="XM_003646294.1"/>
</dbReference>
<evidence type="ECO:0000256" key="3">
    <source>
        <dbReference type="ARBA" id="ARBA00009678"/>
    </source>
</evidence>
<dbReference type="InterPro" id="IPR002013">
    <property type="entry name" value="SAC_dom"/>
</dbReference>
<gene>
    <name evidence="11" type="ordered locus">Ecym_4486</name>
</gene>
<dbReference type="GO" id="GO:0043813">
    <property type="term" value="F:phosphatidylinositol-3,5-bisphosphate 5-phosphatase activity"/>
    <property type="evidence" value="ECO:0007669"/>
    <property type="project" value="TreeGrafter"/>
</dbReference>
<dbReference type="STRING" id="931890.G8JU22"/>
<protein>
    <recommendedName>
        <fullName evidence="4">phosphoinositide 5-phosphatase</fullName>
        <ecNumber evidence="4">3.1.3.36</ecNumber>
    </recommendedName>
</protein>
<comment type="subcellular location">
    <subcellularLocation>
        <location evidence="1">Cytoplasm</location>
    </subcellularLocation>
</comment>
<sequence>MKLFVRKSPRAIAVASNDYVLVFERSKDNKIAQGKSTQPTIIVKTMSESMLVDNDFLEWSAFPIKGLLGIIQVKSLVFIGLIIGVKEVARPRWKHKDGRIRGLESIYQILNVNFYCLDSAVYDQWLYNISEIFQEKLLDEHPCGPLKKLFSDGTFYYSMDFDITNVLQERGLKNRTENIIEHQEKKFIWNMNLISEIVQLRGRITPAELPVFDGGQFLTFVIRGFCKTIATGDHETPTSVTLISKMSTEDHENSLELQSGIDDSGNVSNFVESEVIIQTDSYLFAYVLTRGDVPLSWEVVEGQLLHSKKVKLIKSPDRTQSSFDKHFDEMASRYGDLSIVNLTKVRNSSHEVLSSAYRDCADLKGIRFTSVDYSADVLTKSPHKLLYFLKQDIYEFGAFAYDISRGIYVGKQTGTFRISALNSTGKPNVVSMTISREVLDLTTDELDGFNVTNNLIKRHEALWADNDFWLQRIYNKYQKNPAKCKKLYSLIFSVTSKVLLYDPLHAHISKCLKKVKKEFTYEKDITIFAGTFNVNGKQSNGEIHEWIFPINTDIPDGIADMYIIGLQEVVELTPGHMLTTDPLSRQFWEKKILKQLIRKTHSKYICAGSNQLGGVLLLLYVSEAEHSKIKRIECDVKKTGFGGMSANKGAAAIRFMYSTTKFCFVVSHLAAGLENVEQRHSDYKTIMKNIRFSRDVRIKDHDGVIWMGDFNYRILLSNEEVRRAISEGNYTKLLEKDQLNQQMIAGESFPYFNEMEITFPPTYKFDPGTKTYDTSEKMRIPAWTDRILSRGEVIKPLCYGYAENIVFSDHRPVYATFKARVTVIDEEKRAQLSRIIHDRLKQMFAGLSEEEKDTFLEESELIVDKIELKGISPVVSKIKKVKKKLPPPSSDIKKWWIGNGKQVKITLDVDPVKDMLNPNRPVNPFLPNDTNDSFIVPRNHQDG</sequence>
<dbReference type="InterPro" id="IPR000300">
    <property type="entry name" value="IPPc"/>
</dbReference>
<evidence type="ECO:0000256" key="1">
    <source>
        <dbReference type="ARBA" id="ARBA00004496"/>
    </source>
</evidence>
<dbReference type="Gene3D" id="3.60.10.10">
    <property type="entry name" value="Endonuclease/exonuclease/phosphatase"/>
    <property type="match status" value="1"/>
</dbReference>
<keyword evidence="6" id="KW-0963">Cytoplasm</keyword>
<reference evidence="12" key="1">
    <citation type="journal article" date="2012" name="G3 (Bethesda)">
        <title>Pichia sorbitophila, an interspecies yeast hybrid reveals early steps of genome resolution following polyploidization.</title>
        <authorList>
            <person name="Leh Louis V."/>
            <person name="Despons L."/>
            <person name="Friedrich A."/>
            <person name="Martin T."/>
            <person name="Durrens P."/>
            <person name="Casaregola S."/>
            <person name="Neuveglise C."/>
            <person name="Fairhead C."/>
            <person name="Marck C."/>
            <person name="Cruz J.A."/>
            <person name="Straub M.L."/>
            <person name="Kugler V."/>
            <person name="Sacerdot C."/>
            <person name="Uzunov Z."/>
            <person name="Thierry A."/>
            <person name="Weiss S."/>
            <person name="Bleykasten C."/>
            <person name="De Montigny J."/>
            <person name="Jacques N."/>
            <person name="Jung P."/>
            <person name="Lemaire M."/>
            <person name="Mallet S."/>
            <person name="Morel G."/>
            <person name="Richard G.F."/>
            <person name="Sarkar A."/>
            <person name="Savel G."/>
            <person name="Schacherer J."/>
            <person name="Seret M.L."/>
            <person name="Talla E."/>
            <person name="Samson G."/>
            <person name="Jubin C."/>
            <person name="Poulain J."/>
            <person name="Vacherie B."/>
            <person name="Barbe V."/>
            <person name="Pelletier E."/>
            <person name="Sherman D.J."/>
            <person name="Westhof E."/>
            <person name="Weissenbach J."/>
            <person name="Baret P.V."/>
            <person name="Wincker P."/>
            <person name="Gaillardin C."/>
            <person name="Dujon B."/>
            <person name="Souciet J.L."/>
        </authorList>
    </citation>
    <scope>NUCLEOTIDE SEQUENCE [LARGE SCALE GENOMIC DNA]</scope>
    <source>
        <strain evidence="12">CBS 270.75 / DBVPG 7215 / KCTC 17166 / NRRL Y-17582</strain>
    </source>
</reference>
<keyword evidence="8" id="KW-0378">Hydrolase</keyword>
<dbReference type="AlphaFoldDB" id="G8JU22"/>
<dbReference type="GO" id="GO:0046856">
    <property type="term" value="P:phosphatidylinositol dephosphorylation"/>
    <property type="evidence" value="ECO:0007669"/>
    <property type="project" value="EnsemblFungi"/>
</dbReference>
<dbReference type="OrthoDB" id="405996at2759"/>
<dbReference type="PANTHER" id="PTHR11200:SF269">
    <property type="entry name" value="PHOSPHATIDYLINOSITOL 4,5-BISPHOSPHATE 5-PHOSPHATASE INP51"/>
    <property type="match status" value="1"/>
</dbReference>
<dbReference type="FunCoup" id="G8JU22">
    <property type="interactions" value="36"/>
</dbReference>
<dbReference type="GO" id="GO:0005737">
    <property type="term" value="C:cytoplasm"/>
    <property type="evidence" value="ECO:0007669"/>
    <property type="project" value="UniProtKB-SubCell"/>
</dbReference>
<dbReference type="EC" id="3.1.3.36" evidence="4"/>
<dbReference type="OMA" id="KWWIGNG"/>
<dbReference type="SMART" id="SM00128">
    <property type="entry name" value="IPPc"/>
    <property type="match status" value="1"/>
</dbReference>
<evidence type="ECO:0000256" key="4">
    <source>
        <dbReference type="ARBA" id="ARBA00013044"/>
    </source>
</evidence>